<dbReference type="Pfam" id="PF07686">
    <property type="entry name" value="V-set"/>
    <property type="match status" value="2"/>
</dbReference>
<proteinExistence type="predicted"/>
<evidence type="ECO:0000256" key="4">
    <source>
        <dbReference type="ARBA" id="ARBA00022729"/>
    </source>
</evidence>
<keyword evidence="7" id="KW-1015">Disulfide bond</keyword>
<dbReference type="GO" id="GO:0007166">
    <property type="term" value="P:cell surface receptor signaling pathway"/>
    <property type="evidence" value="ECO:0007669"/>
    <property type="project" value="TreeGrafter"/>
</dbReference>
<dbReference type="AlphaFoldDB" id="A0AA88P2H6"/>
<feature type="chain" id="PRO_5041646397" description="Ig-like domain-containing protein" evidence="12">
    <location>
        <begin position="20"/>
        <end position="743"/>
    </location>
</feature>
<evidence type="ECO:0000256" key="6">
    <source>
        <dbReference type="ARBA" id="ARBA00023136"/>
    </source>
</evidence>
<sequence>MKTFVVFVILLHVSQHASGVEVTVGEESVILPCHVSVLDSSGSTVVWDRYGLTPSRIHLRKPEGDKFTGLNPQYIGRTSMRTDALQTGDLSLTLRKPVISDSGTYTCTVRREGDNLRVTTVQLLVKEPPSPWYIIVGVLIPLLIIVAVASVFVCLQCKKMKDRLVPQVEVDSGVESVQLPCKTTVHLPEDVRVEWRDSKDRKVHVYENSPDQPEEQNFIYRGRTEMKRDLQKPGDLSLTLKYPTDRDRDTFTCSVYSREGNILMKKKVELRVKVSQVEVVSGVESVQLPCKTTVHLPEDVRVEWTDSNYRKVHVYENVSEQPGEQYEDYRGRTEMKRDLLKPGDLSLTLKYPTDRDRDTYTCSVYSREGNILMRKQVELRVKVPQVEVDSEVESVQLPCTTTVHLPDDVRLEWTDSNYRKVHVYENGSDQPGEQLSCYTGRTEMKRDLLKTGDLSLTLKQPTDLDRFTFTCTIYNREGNTLMKKQVELRVKVSQVEVVSGVDSGLESVQLPCKTTVHLPEDVRVEWTDSNDRKVHVYLNGTDQPGEQSRFYRGQTEMKRDLKTGDVSLTLKYPTDRNRGIYICTVYKGRNNILMRKHVMLQVNECEVEVEEGVESIQLPFRTTGDLPEDATVVWRRGALLTLHVHYNGSDQPEEQDEVYRDRTEMKRDPLKTGDLSLTLKRPTFEDIGTYVCDVLYKGILMRQKTVQLIPKGVSCAPVPRMEKFELMDEKNADNESTPLNQPL</sequence>
<dbReference type="InterPro" id="IPR036179">
    <property type="entry name" value="Ig-like_dom_sf"/>
</dbReference>
<evidence type="ECO:0000256" key="1">
    <source>
        <dbReference type="ARBA" id="ARBA00004251"/>
    </source>
</evidence>
<evidence type="ECO:0000256" key="8">
    <source>
        <dbReference type="ARBA" id="ARBA00023170"/>
    </source>
</evidence>
<dbReference type="PROSITE" id="PS50835">
    <property type="entry name" value="IG_LIKE"/>
    <property type="match status" value="6"/>
</dbReference>
<accession>A0AA88P2H6</accession>
<keyword evidence="5 11" id="KW-1133">Transmembrane helix</keyword>
<evidence type="ECO:0000256" key="3">
    <source>
        <dbReference type="ARBA" id="ARBA00022692"/>
    </source>
</evidence>
<name>A0AA88P2H6_CHASR</name>
<keyword evidence="3 11" id="KW-0812">Transmembrane</keyword>
<dbReference type="Proteomes" id="UP001187415">
    <property type="component" value="Unassembled WGS sequence"/>
</dbReference>
<evidence type="ECO:0000259" key="13">
    <source>
        <dbReference type="PROSITE" id="PS50835"/>
    </source>
</evidence>
<feature type="domain" description="Ig-like" evidence="13">
    <location>
        <begin position="393"/>
        <end position="487"/>
    </location>
</feature>
<evidence type="ECO:0000256" key="7">
    <source>
        <dbReference type="ARBA" id="ARBA00023157"/>
    </source>
</evidence>
<keyword evidence="8" id="KW-0675">Receptor</keyword>
<keyword evidence="6 11" id="KW-0472">Membrane</keyword>
<evidence type="ECO:0000256" key="10">
    <source>
        <dbReference type="ARBA" id="ARBA00023319"/>
    </source>
</evidence>
<dbReference type="GO" id="GO:0042102">
    <property type="term" value="P:positive regulation of T cell proliferation"/>
    <property type="evidence" value="ECO:0007669"/>
    <property type="project" value="TreeGrafter"/>
</dbReference>
<dbReference type="SUPFAM" id="SSF48726">
    <property type="entry name" value="Immunoglobulin"/>
    <property type="match status" value="6"/>
</dbReference>
<dbReference type="InterPro" id="IPR051713">
    <property type="entry name" value="T-cell_Activation_Regulation"/>
</dbReference>
<evidence type="ECO:0000313" key="15">
    <source>
        <dbReference type="Proteomes" id="UP001187415"/>
    </source>
</evidence>
<feature type="domain" description="Ig-like" evidence="13">
    <location>
        <begin position="141"/>
        <end position="269"/>
    </location>
</feature>
<keyword evidence="9" id="KW-0325">Glycoprotein</keyword>
<dbReference type="GO" id="GO:0071222">
    <property type="term" value="P:cellular response to lipopolysaccharide"/>
    <property type="evidence" value="ECO:0007669"/>
    <property type="project" value="TreeGrafter"/>
</dbReference>
<protein>
    <recommendedName>
        <fullName evidence="13">Ig-like domain-containing protein</fullName>
    </recommendedName>
</protein>
<gene>
    <name evidence="14" type="ORF">Q5P01_003151</name>
</gene>
<dbReference type="InterPro" id="IPR007110">
    <property type="entry name" value="Ig-like_dom"/>
</dbReference>
<keyword evidence="10" id="KW-0393">Immunoglobulin domain</keyword>
<dbReference type="GO" id="GO:0009897">
    <property type="term" value="C:external side of plasma membrane"/>
    <property type="evidence" value="ECO:0007669"/>
    <property type="project" value="TreeGrafter"/>
</dbReference>
<organism evidence="14 15">
    <name type="scientific">Channa striata</name>
    <name type="common">Snakehead murrel</name>
    <name type="synonym">Ophicephalus striatus</name>
    <dbReference type="NCBI Taxonomy" id="64152"/>
    <lineage>
        <taxon>Eukaryota</taxon>
        <taxon>Metazoa</taxon>
        <taxon>Chordata</taxon>
        <taxon>Craniata</taxon>
        <taxon>Vertebrata</taxon>
        <taxon>Euteleostomi</taxon>
        <taxon>Actinopterygii</taxon>
        <taxon>Neopterygii</taxon>
        <taxon>Teleostei</taxon>
        <taxon>Neoteleostei</taxon>
        <taxon>Acanthomorphata</taxon>
        <taxon>Anabantaria</taxon>
        <taxon>Anabantiformes</taxon>
        <taxon>Channoidei</taxon>
        <taxon>Channidae</taxon>
        <taxon>Channa</taxon>
    </lineage>
</organism>
<dbReference type="InterPro" id="IPR013783">
    <property type="entry name" value="Ig-like_fold"/>
</dbReference>
<dbReference type="GO" id="GO:0031295">
    <property type="term" value="P:T cell costimulation"/>
    <property type="evidence" value="ECO:0007669"/>
    <property type="project" value="TreeGrafter"/>
</dbReference>
<keyword evidence="4 12" id="KW-0732">Signal</keyword>
<dbReference type="Gene3D" id="2.60.40.10">
    <property type="entry name" value="Immunoglobulins"/>
    <property type="match status" value="6"/>
</dbReference>
<feature type="domain" description="Ig-like" evidence="13">
    <location>
        <begin position="284"/>
        <end position="378"/>
    </location>
</feature>
<dbReference type="PANTHER" id="PTHR25466">
    <property type="entry name" value="T-LYMPHOCYTE ACTIVATION ANTIGEN"/>
    <property type="match status" value="1"/>
</dbReference>
<comment type="caution">
    <text evidence="14">The sequence shown here is derived from an EMBL/GenBank/DDBJ whole genome shotgun (WGS) entry which is preliminary data.</text>
</comment>
<dbReference type="SMART" id="SM00409">
    <property type="entry name" value="IG"/>
    <property type="match status" value="6"/>
</dbReference>
<dbReference type="InterPro" id="IPR013106">
    <property type="entry name" value="Ig_V-set"/>
</dbReference>
<evidence type="ECO:0000256" key="5">
    <source>
        <dbReference type="ARBA" id="ARBA00022989"/>
    </source>
</evidence>
<feature type="domain" description="Ig-like" evidence="13">
    <location>
        <begin position="605"/>
        <end position="707"/>
    </location>
</feature>
<keyword evidence="15" id="KW-1185">Reference proteome</keyword>
<comment type="subcellular location">
    <subcellularLocation>
        <location evidence="1">Cell membrane</location>
        <topology evidence="1">Single-pass type I membrane protein</topology>
    </subcellularLocation>
</comment>
<feature type="domain" description="Ig-like" evidence="13">
    <location>
        <begin position="25"/>
        <end position="119"/>
    </location>
</feature>
<dbReference type="SMART" id="SM00406">
    <property type="entry name" value="IGv"/>
    <property type="match status" value="5"/>
</dbReference>
<keyword evidence="2" id="KW-1003">Cell membrane</keyword>
<evidence type="ECO:0000256" key="9">
    <source>
        <dbReference type="ARBA" id="ARBA00023180"/>
    </source>
</evidence>
<dbReference type="InterPro" id="IPR003599">
    <property type="entry name" value="Ig_sub"/>
</dbReference>
<evidence type="ECO:0000256" key="11">
    <source>
        <dbReference type="SAM" id="Phobius"/>
    </source>
</evidence>
<dbReference type="GO" id="GO:0042130">
    <property type="term" value="P:negative regulation of T cell proliferation"/>
    <property type="evidence" value="ECO:0007669"/>
    <property type="project" value="TreeGrafter"/>
</dbReference>
<feature type="transmembrane region" description="Helical" evidence="11">
    <location>
        <begin position="132"/>
        <end position="155"/>
    </location>
</feature>
<evidence type="ECO:0000313" key="14">
    <source>
        <dbReference type="EMBL" id="KAK2863618.1"/>
    </source>
</evidence>
<evidence type="ECO:0000256" key="12">
    <source>
        <dbReference type="SAM" id="SignalP"/>
    </source>
</evidence>
<dbReference type="GO" id="GO:0006955">
    <property type="term" value="P:immune response"/>
    <property type="evidence" value="ECO:0007669"/>
    <property type="project" value="TreeGrafter"/>
</dbReference>
<dbReference type="PANTHER" id="PTHR25466:SF14">
    <property type="entry name" value="BUTYROPHILIN SUBFAMILY 2 MEMBER A2-LIKE-RELATED"/>
    <property type="match status" value="1"/>
</dbReference>
<reference evidence="14" key="1">
    <citation type="submission" date="2023-07" db="EMBL/GenBank/DDBJ databases">
        <title>Chromosome-level Genome Assembly of Striped Snakehead (Channa striata).</title>
        <authorList>
            <person name="Liu H."/>
        </authorList>
    </citation>
    <scope>NUCLEOTIDE SEQUENCE</scope>
    <source>
        <strain evidence="14">Gz</strain>
        <tissue evidence="14">Muscle</tissue>
    </source>
</reference>
<feature type="domain" description="Ig-like" evidence="13">
    <location>
        <begin position="506"/>
        <end position="599"/>
    </location>
</feature>
<evidence type="ECO:0000256" key="2">
    <source>
        <dbReference type="ARBA" id="ARBA00022475"/>
    </source>
</evidence>
<feature type="signal peptide" evidence="12">
    <location>
        <begin position="1"/>
        <end position="19"/>
    </location>
</feature>
<dbReference type="EMBL" id="JAUPFM010000001">
    <property type="protein sequence ID" value="KAK2863618.1"/>
    <property type="molecule type" value="Genomic_DNA"/>
</dbReference>